<feature type="compositionally biased region" description="Basic and acidic residues" evidence="1">
    <location>
        <begin position="788"/>
        <end position="799"/>
    </location>
</feature>
<feature type="compositionally biased region" description="Polar residues" evidence="1">
    <location>
        <begin position="826"/>
        <end position="838"/>
    </location>
</feature>
<feature type="compositionally biased region" description="Polar residues" evidence="1">
    <location>
        <begin position="1053"/>
        <end position="1076"/>
    </location>
</feature>
<evidence type="ECO:0000313" key="2">
    <source>
        <dbReference type="EMBL" id="KYN26759.1"/>
    </source>
</evidence>
<dbReference type="Proteomes" id="UP000078492">
    <property type="component" value="Unassembled WGS sequence"/>
</dbReference>
<feature type="region of interest" description="Disordered" evidence="1">
    <location>
        <begin position="244"/>
        <end position="273"/>
    </location>
</feature>
<feature type="compositionally biased region" description="Polar residues" evidence="1">
    <location>
        <begin position="800"/>
        <end position="811"/>
    </location>
</feature>
<feature type="compositionally biased region" description="Basic and acidic residues" evidence="1">
    <location>
        <begin position="714"/>
        <end position="725"/>
    </location>
</feature>
<name>A0A195EFT9_9HYME</name>
<dbReference type="STRING" id="471704.A0A195EFT9"/>
<feature type="compositionally biased region" description="Basic and acidic residues" evidence="1">
    <location>
        <begin position="929"/>
        <end position="943"/>
    </location>
</feature>
<reference evidence="2 3" key="1">
    <citation type="submission" date="2015-09" db="EMBL/GenBank/DDBJ databases">
        <title>Trachymyrmex cornetzi WGS genome.</title>
        <authorList>
            <person name="Nygaard S."/>
            <person name="Hu H."/>
            <person name="Boomsma J."/>
            <person name="Zhang G."/>
        </authorList>
    </citation>
    <scope>NUCLEOTIDE SEQUENCE [LARGE SCALE GENOMIC DNA]</scope>
    <source>
        <strain evidence="2">Tcor2-1</strain>
        <tissue evidence="2">Whole body</tissue>
    </source>
</reference>
<dbReference type="AlphaFoldDB" id="A0A195EFT9"/>
<feature type="compositionally biased region" description="Polar residues" evidence="1">
    <location>
        <begin position="663"/>
        <end position="678"/>
    </location>
</feature>
<protein>
    <submittedName>
        <fullName evidence="2">Uncharacterized protein</fullName>
    </submittedName>
</protein>
<feature type="compositionally biased region" description="Basic residues" evidence="1">
    <location>
        <begin position="83"/>
        <end position="95"/>
    </location>
</feature>
<feature type="compositionally biased region" description="Basic and acidic residues" evidence="1">
    <location>
        <begin position="995"/>
        <end position="1006"/>
    </location>
</feature>
<organism evidence="2 3">
    <name type="scientific">Trachymyrmex cornetzi</name>
    <dbReference type="NCBI Taxonomy" id="471704"/>
    <lineage>
        <taxon>Eukaryota</taxon>
        <taxon>Metazoa</taxon>
        <taxon>Ecdysozoa</taxon>
        <taxon>Arthropoda</taxon>
        <taxon>Hexapoda</taxon>
        <taxon>Insecta</taxon>
        <taxon>Pterygota</taxon>
        <taxon>Neoptera</taxon>
        <taxon>Endopterygota</taxon>
        <taxon>Hymenoptera</taxon>
        <taxon>Apocrita</taxon>
        <taxon>Aculeata</taxon>
        <taxon>Formicoidea</taxon>
        <taxon>Formicidae</taxon>
        <taxon>Myrmicinae</taxon>
        <taxon>Trachymyrmex</taxon>
    </lineage>
</organism>
<gene>
    <name evidence="2" type="ORF">ALC57_03800</name>
</gene>
<proteinExistence type="predicted"/>
<evidence type="ECO:0000313" key="3">
    <source>
        <dbReference type="Proteomes" id="UP000078492"/>
    </source>
</evidence>
<feature type="compositionally biased region" description="Basic and acidic residues" evidence="1">
    <location>
        <begin position="96"/>
        <end position="112"/>
    </location>
</feature>
<evidence type="ECO:0000256" key="1">
    <source>
        <dbReference type="SAM" id="MobiDB-lite"/>
    </source>
</evidence>
<feature type="compositionally biased region" description="Basic and acidic residues" evidence="1">
    <location>
        <begin position="246"/>
        <end position="273"/>
    </location>
</feature>
<feature type="compositionally biased region" description="Basic and acidic residues" evidence="1">
    <location>
        <begin position="1043"/>
        <end position="1052"/>
    </location>
</feature>
<feature type="region of interest" description="Disordered" evidence="1">
    <location>
        <begin position="1115"/>
        <end position="1135"/>
    </location>
</feature>
<feature type="region of interest" description="Disordered" evidence="1">
    <location>
        <begin position="348"/>
        <end position="390"/>
    </location>
</feature>
<feature type="region of interest" description="Disordered" evidence="1">
    <location>
        <begin position="47"/>
        <end position="135"/>
    </location>
</feature>
<accession>A0A195EFT9</accession>
<sequence>RCAHLCSRKARSVAAIGASAQPASIPVRGVGVLFFAPARRLLLTCGGGGGGGGDDDNDVAESHVPPSSPRSHDDRDSALSRTHPTRNTHCCKHRERGPGREKRPGYEVRDGDGDGDDDGIGNVIDDVQSRERRSPRRTIAVLSRCCARPPGGKSPNENAFLLALGTERLQTAIRVHISERTAFSFILRPNNVIHRTTTTTTTTTTMTMTTTMMTTRRGRDELIFRDRARRGIILAADGRSPGLSYRRREEKRRRDESDEREKNREGGGAEGQIRSERAVIYPLIIHGEKAPHTQVDPENSVALIKEEEWETRKKKEITTTRQIETRVKRQVVLEDGEVVVDSGPLVTTNTTEDVEQQEHTTQERRTTGDQPQEVDWRPAAGGTVTGNGGNIVQKELNETVVRSREEIEERLETEDRQQLGDISDEKTSWFGRVYKEKLLAETIIDRECLTRVNAGPAYQKAVHNNRGDLRVALAESSKQLASQSGPRVIQHTTRSNKVIDTEKTLEKKELKADGLIVTEKKRTLEHEEIKDDEVPDNGRNDDDASETKKESSQRYIKKREEDVVDYISAGERVGREMRYVAETTEGERIGDWSPSPTGMRTTRFHKYPGFSDAARKDALTKKPLDLEEEDEARKFETSKWLESHFGSDSRSSHGSLDADDSPLPTSTNTSYINVTMKSCTPKERDYQNVSSSRNQRRGRETNSPSGYFHGISEWSERYQGKEKQNHARSNSPVRYVESSRTNGHAHGHKRNQVESSYSKTYESFRRDYQDSVEERQRTPSPPIRRRSKEQWAKSEEKISSNELPSGRTSSPVHVVQRTWESRNRDVQAQTPERNYRNTSPRSRSISPKSPINSREEKKSDSSRASKGHGPKYKIGESFRKLVGKLRSASTERKNKRTSGGSTSQLTQTDDNGPTYLQYNVIDRNIPFVSERDTMEDKPPERPPRSPRNANTSSKVTKITRTADHGIQEWQRGESTPPPLQRYYLGEDPFGGSIYGREKGYENDRDRLRHGRPRGSGKIAVDSEHSVASGSLGRFSKSTSRLVSDQEREEHFRTTQTLPRSLHSTGGEQSARSQTRRYQAPNIGRYGKMSQHHSSMINISIKNTVNMSPKVNATPVYSTLQAPPKPERTYKSSLSRSKSFNVEASKNGVDAPTRVPYTSNLHLNRLDETPPLKSPGILASISRSNKDLLRDGKY</sequence>
<feature type="compositionally biased region" description="Basic and acidic residues" evidence="1">
    <location>
        <begin position="853"/>
        <end position="863"/>
    </location>
</feature>
<feature type="compositionally biased region" description="Low complexity" evidence="1">
    <location>
        <begin position="897"/>
        <end position="908"/>
    </location>
</feature>
<feature type="compositionally biased region" description="Polar residues" evidence="1">
    <location>
        <begin position="947"/>
        <end position="959"/>
    </location>
</feature>
<feature type="compositionally biased region" description="Polar residues" evidence="1">
    <location>
        <begin position="727"/>
        <end position="742"/>
    </location>
</feature>
<dbReference type="EMBL" id="KQ978983">
    <property type="protein sequence ID" value="KYN26759.1"/>
    <property type="molecule type" value="Genomic_DNA"/>
</dbReference>
<feature type="compositionally biased region" description="Basic and acidic residues" evidence="1">
    <location>
        <begin position="356"/>
        <end position="367"/>
    </location>
</feature>
<keyword evidence="3" id="KW-1185">Reference proteome</keyword>
<feature type="compositionally biased region" description="Basic and acidic residues" evidence="1">
    <location>
        <begin position="536"/>
        <end position="552"/>
    </location>
</feature>
<feature type="non-terminal residue" evidence="2">
    <location>
        <position position="1"/>
    </location>
</feature>
<feature type="compositionally biased region" description="Basic and acidic residues" evidence="1">
    <location>
        <begin position="762"/>
        <end position="777"/>
    </location>
</feature>
<feature type="compositionally biased region" description="Basic and acidic residues" evidence="1">
    <location>
        <begin position="613"/>
        <end position="651"/>
    </location>
</feature>
<feature type="region of interest" description="Disordered" evidence="1">
    <location>
        <begin position="612"/>
        <end position="1078"/>
    </location>
</feature>
<feature type="compositionally biased region" description="Low complexity" evidence="1">
    <location>
        <begin position="839"/>
        <end position="852"/>
    </location>
</feature>
<feature type="region of interest" description="Disordered" evidence="1">
    <location>
        <begin position="526"/>
        <end position="555"/>
    </location>
</feature>